<comment type="caution">
    <text evidence="1">The sequence shown here is derived from an EMBL/GenBank/DDBJ whole genome shotgun (WGS) entry which is preliminary data.</text>
</comment>
<dbReference type="SUPFAM" id="SSF101332">
    <property type="entry name" value="Hypothetical protein MTH393"/>
    <property type="match status" value="1"/>
</dbReference>
<sequence>MSGYLYQNDLSSMKLAILASTRHDRMVREIASELGIPQIRLRKRMMDRFDMLLLENLPARYEQGMREREQAPRPGRELGAGIYTRAVPLILEDDMDAIAGKVRLMIAEGRPPEEAVEAGRAMMRELITR</sequence>
<name>A0A0W8F144_9ZZZZ</name>
<dbReference type="EMBL" id="LNQE01001637">
    <property type="protein sequence ID" value="KUG14616.1"/>
    <property type="molecule type" value="Genomic_DNA"/>
</dbReference>
<protein>
    <submittedName>
        <fullName evidence="1">Energy conserving hydrogenase eha protein m</fullName>
    </submittedName>
</protein>
<organism evidence="1">
    <name type="scientific">hydrocarbon metagenome</name>
    <dbReference type="NCBI Taxonomy" id="938273"/>
    <lineage>
        <taxon>unclassified sequences</taxon>
        <taxon>metagenomes</taxon>
        <taxon>ecological metagenomes</taxon>
    </lineage>
</organism>
<proteinExistence type="predicted"/>
<gene>
    <name evidence="1" type="ORF">ASZ90_015732</name>
</gene>
<dbReference type="InterPro" id="IPR036606">
    <property type="entry name" value="EhaM-like_sf"/>
</dbReference>
<dbReference type="Gene3D" id="1.10.3070.10">
    <property type="entry name" value="EhaM-like"/>
    <property type="match status" value="1"/>
</dbReference>
<evidence type="ECO:0000313" key="1">
    <source>
        <dbReference type="EMBL" id="KUG14616.1"/>
    </source>
</evidence>
<dbReference type="Pfam" id="PF09218">
    <property type="entry name" value="EhaM"/>
    <property type="match status" value="1"/>
</dbReference>
<accession>A0A0W8F144</accession>
<dbReference type="InterPro" id="IPR012056">
    <property type="entry name" value="NiFe_EhaM"/>
</dbReference>
<dbReference type="AlphaFoldDB" id="A0A0W8F144"/>
<reference evidence="1" key="1">
    <citation type="journal article" date="2015" name="Proc. Natl. Acad. Sci. U.S.A.">
        <title>Networks of energetic and metabolic interactions define dynamics in microbial communities.</title>
        <authorList>
            <person name="Embree M."/>
            <person name="Liu J.K."/>
            <person name="Al-Bassam M.M."/>
            <person name="Zengler K."/>
        </authorList>
    </citation>
    <scope>NUCLEOTIDE SEQUENCE</scope>
</reference>